<dbReference type="Gene3D" id="3.30.565.10">
    <property type="entry name" value="Histidine kinase-like ATPase, C-terminal domain"/>
    <property type="match status" value="1"/>
</dbReference>
<dbReference type="SMART" id="SM00388">
    <property type="entry name" value="HisKA"/>
    <property type="match status" value="1"/>
</dbReference>
<dbReference type="InterPro" id="IPR004358">
    <property type="entry name" value="Sig_transdc_His_kin-like_C"/>
</dbReference>
<dbReference type="PRINTS" id="PR00344">
    <property type="entry name" value="BCTRLSENSOR"/>
</dbReference>
<evidence type="ECO:0000256" key="2">
    <source>
        <dbReference type="ARBA" id="ARBA00012438"/>
    </source>
</evidence>
<evidence type="ECO:0000256" key="5">
    <source>
        <dbReference type="SAM" id="Phobius"/>
    </source>
</evidence>
<dbReference type="InterPro" id="IPR036097">
    <property type="entry name" value="HisK_dim/P_sf"/>
</dbReference>
<evidence type="ECO:0000259" key="6">
    <source>
        <dbReference type="PROSITE" id="PS50109"/>
    </source>
</evidence>
<evidence type="ECO:0000313" key="8">
    <source>
        <dbReference type="Proteomes" id="UP000606003"/>
    </source>
</evidence>
<dbReference type="PANTHER" id="PTHR43065">
    <property type="entry name" value="SENSOR HISTIDINE KINASE"/>
    <property type="match status" value="1"/>
</dbReference>
<evidence type="ECO:0000313" key="7">
    <source>
        <dbReference type="EMBL" id="MBD2722986.1"/>
    </source>
</evidence>
<dbReference type="InterPro" id="IPR011990">
    <property type="entry name" value="TPR-like_helical_dom_sf"/>
</dbReference>
<dbReference type="GO" id="GO:0016301">
    <property type="term" value="F:kinase activity"/>
    <property type="evidence" value="ECO:0007669"/>
    <property type="project" value="UniProtKB-KW"/>
</dbReference>
<dbReference type="InterPro" id="IPR003661">
    <property type="entry name" value="HisK_dim/P_dom"/>
</dbReference>
<dbReference type="Gene3D" id="1.10.287.130">
    <property type="match status" value="1"/>
</dbReference>
<dbReference type="Pfam" id="PF02518">
    <property type="entry name" value="HATPase_c"/>
    <property type="match status" value="1"/>
</dbReference>
<dbReference type="PANTHER" id="PTHR43065:SF42">
    <property type="entry name" value="TWO-COMPONENT SENSOR PPRA"/>
    <property type="match status" value="1"/>
</dbReference>
<keyword evidence="7" id="KW-0418">Kinase</keyword>
<dbReference type="InterPro" id="IPR005467">
    <property type="entry name" value="His_kinase_dom"/>
</dbReference>
<dbReference type="SUPFAM" id="SSF48452">
    <property type="entry name" value="TPR-like"/>
    <property type="match status" value="1"/>
</dbReference>
<reference evidence="7 8" key="1">
    <citation type="submission" date="2020-09" db="EMBL/GenBank/DDBJ databases">
        <authorList>
            <person name="Kim M.K."/>
        </authorList>
    </citation>
    <scope>NUCLEOTIDE SEQUENCE [LARGE SCALE GENOMIC DNA]</scope>
    <source>
        <strain evidence="7 8">BT189</strain>
    </source>
</reference>
<proteinExistence type="predicted"/>
<feature type="coiled-coil region" evidence="4">
    <location>
        <begin position="312"/>
        <end position="350"/>
    </location>
</feature>
<dbReference type="PROSITE" id="PS50109">
    <property type="entry name" value="HIS_KIN"/>
    <property type="match status" value="1"/>
</dbReference>
<dbReference type="InterPro" id="IPR003594">
    <property type="entry name" value="HATPase_dom"/>
</dbReference>
<comment type="catalytic activity">
    <reaction evidence="1">
        <text>ATP + protein L-histidine = ADP + protein N-phospho-L-histidine.</text>
        <dbReference type="EC" id="2.7.13.3"/>
    </reaction>
</comment>
<dbReference type="Gene3D" id="1.25.40.10">
    <property type="entry name" value="Tetratricopeptide repeat domain"/>
    <property type="match status" value="1"/>
</dbReference>
<protein>
    <recommendedName>
        <fullName evidence="2">histidine kinase</fullName>
        <ecNumber evidence="2">2.7.13.3</ecNumber>
    </recommendedName>
</protein>
<feature type="transmembrane region" description="Helical" evidence="5">
    <location>
        <begin position="286"/>
        <end position="306"/>
    </location>
</feature>
<name>A0ABR8JW14_9BACT</name>
<gene>
    <name evidence="7" type="ORF">IC234_12695</name>
</gene>
<dbReference type="SUPFAM" id="SSF55874">
    <property type="entry name" value="ATPase domain of HSP90 chaperone/DNA topoisomerase II/histidine kinase"/>
    <property type="match status" value="1"/>
</dbReference>
<keyword evidence="5" id="KW-0812">Transmembrane</keyword>
<evidence type="ECO:0000256" key="1">
    <source>
        <dbReference type="ARBA" id="ARBA00000085"/>
    </source>
</evidence>
<evidence type="ECO:0000256" key="4">
    <source>
        <dbReference type="SAM" id="Coils"/>
    </source>
</evidence>
<sequence>MGAPCVIQGDYNQGISHYLRSADLARAYNRYSQENQLKVVGYTYADWGNPTKALYYLRQSLAVHAALPRRNGYDWYAYTYRGMTLAYRQLHNYPAALRYATLALAGIPTDTTRRYAADVPRVQAYGLTLKSAVLLDMGREAEADPPLVRARQLADSLGLKLHNQGGGYLDLEATWARYYAARHEPARAEQAWLIALQQARQIKSVPLRLAYLRALANFYAQQGQTELAGRYARAGLVLADSLRAVQGAFQVAGYEAERAEQAQQARIQGLRLAQVQAAARARRQRLLLFSTLAVLALLAGLGFVLWRGNRRQRQANTALNRLNEAVTQQKQELQTQRDQLNTSLTELRATQAQLIQREKMASLGELTAGIAHEIQNPLNFVNNFAEVSTELMAELREAQAAGDAEEVTALAGDVTQNLGKITEHGRRAAAIVRGMLEHSRTSTGERAPTDLNQLCDEYLRLAYQGLRAKDKSFNAALETEFAADLPLVSAVGPDVGRVLLNLFSNAFYAVHKRQQTGEASYQPIVGVSTHVANNHVHLQVRDNGGGISPEIQQKIFQPFFTTKPTGEGTGLGLSLSHDIIAQGHGGSLAVESREGEGTEFTITLPR</sequence>
<keyword evidence="3" id="KW-0597">Phosphoprotein</keyword>
<dbReference type="SUPFAM" id="SSF47384">
    <property type="entry name" value="Homodimeric domain of signal transducing histidine kinase"/>
    <property type="match status" value="1"/>
</dbReference>
<organism evidence="7 8">
    <name type="scientific">Hymenobacter armeniacus</name>
    <dbReference type="NCBI Taxonomy" id="2771358"/>
    <lineage>
        <taxon>Bacteria</taxon>
        <taxon>Pseudomonadati</taxon>
        <taxon>Bacteroidota</taxon>
        <taxon>Cytophagia</taxon>
        <taxon>Cytophagales</taxon>
        <taxon>Hymenobacteraceae</taxon>
        <taxon>Hymenobacter</taxon>
    </lineage>
</organism>
<dbReference type="Pfam" id="PF00512">
    <property type="entry name" value="HisKA"/>
    <property type="match status" value="1"/>
</dbReference>
<keyword evidence="8" id="KW-1185">Reference proteome</keyword>
<dbReference type="EMBL" id="JACXAC010000004">
    <property type="protein sequence ID" value="MBD2722986.1"/>
    <property type="molecule type" value="Genomic_DNA"/>
</dbReference>
<dbReference type="EC" id="2.7.13.3" evidence="2"/>
<dbReference type="SMART" id="SM00387">
    <property type="entry name" value="HATPase_c"/>
    <property type="match status" value="1"/>
</dbReference>
<comment type="caution">
    <text evidence="7">The sequence shown here is derived from an EMBL/GenBank/DDBJ whole genome shotgun (WGS) entry which is preliminary data.</text>
</comment>
<dbReference type="CDD" id="cd00082">
    <property type="entry name" value="HisKA"/>
    <property type="match status" value="1"/>
</dbReference>
<accession>A0ABR8JW14</accession>
<keyword evidence="5" id="KW-0472">Membrane</keyword>
<keyword evidence="5" id="KW-1133">Transmembrane helix</keyword>
<dbReference type="InterPro" id="IPR036890">
    <property type="entry name" value="HATPase_C_sf"/>
</dbReference>
<feature type="domain" description="Histidine kinase" evidence="6">
    <location>
        <begin position="369"/>
        <end position="606"/>
    </location>
</feature>
<keyword evidence="7" id="KW-0808">Transferase</keyword>
<dbReference type="Proteomes" id="UP000606003">
    <property type="component" value="Unassembled WGS sequence"/>
</dbReference>
<evidence type="ECO:0000256" key="3">
    <source>
        <dbReference type="ARBA" id="ARBA00022553"/>
    </source>
</evidence>
<keyword evidence="4" id="KW-0175">Coiled coil</keyword>